<keyword evidence="2" id="KW-0378">Hydrolase</keyword>
<dbReference type="AlphaFoldDB" id="A0A1C6VUX2"/>
<keyword evidence="2" id="KW-0326">Glycosidase</keyword>
<dbReference type="InterPro" id="IPR036116">
    <property type="entry name" value="FN3_sf"/>
</dbReference>
<evidence type="ECO:0000256" key="1">
    <source>
        <dbReference type="ARBA" id="ARBA00022737"/>
    </source>
</evidence>
<dbReference type="SMART" id="SM00060">
    <property type="entry name" value="FN3"/>
    <property type="match status" value="4"/>
</dbReference>
<feature type="signal peptide" evidence="4">
    <location>
        <begin position="1"/>
        <end position="27"/>
    </location>
</feature>
<protein>
    <recommendedName>
        <fullName evidence="5">Fibronectin type-III domain-containing protein</fullName>
    </recommendedName>
</protein>
<evidence type="ECO:0000259" key="5">
    <source>
        <dbReference type="PROSITE" id="PS50853"/>
    </source>
</evidence>
<dbReference type="SUPFAM" id="SSF49265">
    <property type="entry name" value="Fibronectin type III"/>
    <property type="match status" value="3"/>
</dbReference>
<dbReference type="InterPro" id="IPR013783">
    <property type="entry name" value="Ig-like_fold"/>
</dbReference>
<dbReference type="STRING" id="47871.GA0070608_4206"/>
<dbReference type="OrthoDB" id="3344786at2"/>
<keyword evidence="4" id="KW-0732">Signal</keyword>
<sequence length="482" mass="49326">MRTLAATAAALTALLTVLAGTTGTAAAAGPTPLAPADLTGSVAATGIFLSWRQPAGGPAIASFRVYEGGAVVRRTATTSAPMQYLGVNTTHTYTVTAVSSNGVESPPSAPFTGTTWTPGMAPQCDEPAPLTVFDVTSSALSVRWSVGRASPQLALTVNGRDYGIVPGTSLRVGGLTPDTAYTIALRRANCDPRTGPVGYATTRTLPGATNATAAPRNLATTARTDRSVGLTWPAPSDGSYVHQYAVYDGAYRVATTWTPSATVTGLFHGTVHRFTVAALDVAGNESEHSPVLSLSTAACPVLPPSPSRVTATAVTASTLRLDWTLESTAGSYTVLDGDSVVATVTDPGAVLTGLAPASPHSLRVVGSLPGCPDTPASAPLTVTTLPGPTDRPVAPLGFRVAQPTVVNTYDADVPLSWTPLPGLAYRLYDGATVVGTYPGNAVTLRTRGAERHQYRLTAVNANGDESPPTAPVDVITPFLVAP</sequence>
<dbReference type="PANTHER" id="PTHR13817:SF73">
    <property type="entry name" value="FIBRONECTIN TYPE-III DOMAIN-CONTAINING PROTEIN"/>
    <property type="match status" value="1"/>
</dbReference>
<dbReference type="CDD" id="cd00063">
    <property type="entry name" value="FN3"/>
    <property type="match status" value="1"/>
</dbReference>
<dbReference type="RefSeq" id="WP_091630223.1">
    <property type="nucleotide sequence ID" value="NZ_FMIC01000002.1"/>
</dbReference>
<dbReference type="GO" id="GO:0016798">
    <property type="term" value="F:hydrolase activity, acting on glycosyl bonds"/>
    <property type="evidence" value="ECO:0007669"/>
    <property type="project" value="UniProtKB-KW"/>
</dbReference>
<dbReference type="Pfam" id="PF00041">
    <property type="entry name" value="fn3"/>
    <property type="match status" value="1"/>
</dbReference>
<reference evidence="6 7" key="1">
    <citation type="submission" date="2016-06" db="EMBL/GenBank/DDBJ databases">
        <authorList>
            <person name="Kjaerup R.B."/>
            <person name="Dalgaard T.S."/>
            <person name="Juul-Madsen H.R."/>
        </authorList>
    </citation>
    <scope>NUCLEOTIDE SEQUENCE [LARGE SCALE GENOMIC DNA]</scope>
    <source>
        <strain evidence="6 7">DSM 43363</strain>
    </source>
</reference>
<evidence type="ECO:0000256" key="4">
    <source>
        <dbReference type="SAM" id="SignalP"/>
    </source>
</evidence>
<evidence type="ECO:0000256" key="2">
    <source>
        <dbReference type="ARBA" id="ARBA00023295"/>
    </source>
</evidence>
<name>A0A1C6VUX2_9ACTN</name>
<keyword evidence="1" id="KW-0677">Repeat</keyword>
<organism evidence="6 7">
    <name type="scientific">Micromonospora peucetia</name>
    <dbReference type="NCBI Taxonomy" id="47871"/>
    <lineage>
        <taxon>Bacteria</taxon>
        <taxon>Bacillati</taxon>
        <taxon>Actinomycetota</taxon>
        <taxon>Actinomycetes</taxon>
        <taxon>Micromonosporales</taxon>
        <taxon>Micromonosporaceae</taxon>
        <taxon>Micromonospora</taxon>
    </lineage>
</organism>
<feature type="chain" id="PRO_5008749053" description="Fibronectin type-III domain-containing protein" evidence="4">
    <location>
        <begin position="28"/>
        <end position="482"/>
    </location>
</feature>
<keyword evidence="3" id="KW-0119">Carbohydrate metabolism</keyword>
<evidence type="ECO:0000256" key="3">
    <source>
        <dbReference type="ARBA" id="ARBA00023326"/>
    </source>
</evidence>
<evidence type="ECO:0000313" key="7">
    <source>
        <dbReference type="Proteomes" id="UP000199343"/>
    </source>
</evidence>
<accession>A0A1C6VUX2</accession>
<keyword evidence="3" id="KW-0624">Polysaccharide degradation</keyword>
<evidence type="ECO:0000313" key="6">
    <source>
        <dbReference type="EMBL" id="SCL70022.1"/>
    </source>
</evidence>
<proteinExistence type="predicted"/>
<dbReference type="PANTHER" id="PTHR13817">
    <property type="entry name" value="TITIN"/>
    <property type="match status" value="1"/>
</dbReference>
<dbReference type="GO" id="GO:0000272">
    <property type="term" value="P:polysaccharide catabolic process"/>
    <property type="evidence" value="ECO:0007669"/>
    <property type="project" value="UniProtKB-KW"/>
</dbReference>
<feature type="domain" description="Fibronectin type-III" evidence="5">
    <location>
        <begin position="29"/>
        <end position="118"/>
    </location>
</feature>
<feature type="domain" description="Fibronectin type-III" evidence="5">
    <location>
        <begin position="305"/>
        <end position="387"/>
    </location>
</feature>
<dbReference type="PROSITE" id="PS50853">
    <property type="entry name" value="FN3"/>
    <property type="match status" value="3"/>
</dbReference>
<dbReference type="InterPro" id="IPR050964">
    <property type="entry name" value="Striated_Muscle_Regulatory"/>
</dbReference>
<dbReference type="EMBL" id="FMIC01000002">
    <property type="protein sequence ID" value="SCL70022.1"/>
    <property type="molecule type" value="Genomic_DNA"/>
</dbReference>
<dbReference type="InterPro" id="IPR003961">
    <property type="entry name" value="FN3_dom"/>
</dbReference>
<dbReference type="Gene3D" id="2.60.40.10">
    <property type="entry name" value="Immunoglobulins"/>
    <property type="match status" value="4"/>
</dbReference>
<dbReference type="Proteomes" id="UP000199343">
    <property type="component" value="Unassembled WGS sequence"/>
</dbReference>
<feature type="domain" description="Fibronectin type-III" evidence="5">
    <location>
        <begin position="214"/>
        <end position="299"/>
    </location>
</feature>
<gene>
    <name evidence="6" type="ORF">GA0070608_4206</name>
</gene>